<dbReference type="Gene3D" id="1.10.150.130">
    <property type="match status" value="1"/>
</dbReference>
<dbReference type="PROSITE" id="PS51898">
    <property type="entry name" value="TYR_RECOMBINASE"/>
    <property type="match status" value="1"/>
</dbReference>
<sequence length="412" mass="46757">MNHKRKVGFFVTDSHSDPSRAIVPLEAFDEPRKNNSEVAVYAAAPFPALINATSDKEAVTQWLAIKGAGSPHTYRAYRREAERFLLWSRLELGKSFAELTVDDCARYRDWLSLLGRCSESEWPFAIAQHAWIGKRNIPRYHPDWRPFEGPLSPVSVRYAVTVVMSLFEWFAAVRYLPANPWVAVGRKSARYVDSNAEIELTRVFSRDQWQEILDFLSQLPENEATARMRFVMVFAKATGLRLAEIVLLRVAHLYVRPLRRGGTRLMVKVLGKGGKWRAVPFPPYAQKPLQAYFAFRGLSRELLRNPPETPLVAALGTNSPLSPNAFYKTVKKFFRNLANRVRQEGNESDASHFERASPHWLRHTCGAHLAASGVPVNLVQQLLGHASLATTSIYTVSDEERLWEAVVVGRDR</sequence>
<evidence type="ECO:0000256" key="1">
    <source>
        <dbReference type="ARBA" id="ARBA00008857"/>
    </source>
</evidence>
<dbReference type="InterPro" id="IPR010998">
    <property type="entry name" value="Integrase_recombinase_N"/>
</dbReference>
<dbReference type="Proteomes" id="UP000262004">
    <property type="component" value="Plasmid pTH1"/>
</dbReference>
<dbReference type="KEGG" id="htl:HPTL_P057"/>
<dbReference type="AlphaFoldDB" id="A0A2Z6E1M0"/>
<reference evidence="8 9" key="1">
    <citation type="submission" date="2018-04" db="EMBL/GenBank/DDBJ databases">
        <title>Complete genome sequence of Hydrogenophilus thermoluteolus TH-1.</title>
        <authorList>
            <person name="Arai H."/>
        </authorList>
    </citation>
    <scope>NUCLEOTIDE SEQUENCE [LARGE SCALE GENOMIC DNA]</scope>
    <source>
        <strain evidence="8 9">TH-1</strain>
        <plasmid evidence="9">pth1 dna</plasmid>
    </source>
</reference>
<dbReference type="EMBL" id="AP018559">
    <property type="protein sequence ID" value="BBD78402.1"/>
    <property type="molecule type" value="Genomic_DNA"/>
</dbReference>
<dbReference type="PANTHER" id="PTHR30349">
    <property type="entry name" value="PHAGE INTEGRASE-RELATED"/>
    <property type="match status" value="1"/>
</dbReference>
<dbReference type="InterPro" id="IPR050090">
    <property type="entry name" value="Tyrosine_recombinase_XerCD"/>
</dbReference>
<proteinExistence type="inferred from homology"/>
<dbReference type="InterPro" id="IPR002104">
    <property type="entry name" value="Integrase_catalytic"/>
</dbReference>
<feature type="domain" description="Tyr recombinase" evidence="6">
    <location>
        <begin position="199"/>
        <end position="407"/>
    </location>
</feature>
<evidence type="ECO:0000256" key="3">
    <source>
        <dbReference type="ARBA" id="ARBA00023125"/>
    </source>
</evidence>
<dbReference type="InterPro" id="IPR011010">
    <property type="entry name" value="DNA_brk_join_enz"/>
</dbReference>
<evidence type="ECO:0000259" key="7">
    <source>
        <dbReference type="PROSITE" id="PS51900"/>
    </source>
</evidence>
<dbReference type="InterPro" id="IPR013762">
    <property type="entry name" value="Integrase-like_cat_sf"/>
</dbReference>
<evidence type="ECO:0000259" key="6">
    <source>
        <dbReference type="PROSITE" id="PS51898"/>
    </source>
</evidence>
<comment type="similarity">
    <text evidence="1">Belongs to the 'phage' integrase family.</text>
</comment>
<dbReference type="Pfam" id="PF00589">
    <property type="entry name" value="Phage_integrase"/>
    <property type="match status" value="1"/>
</dbReference>
<organism evidence="8 9">
    <name type="scientific">Hydrogenophilus thermoluteolus</name>
    <name type="common">Pseudomonas hydrogenothermophila</name>
    <dbReference type="NCBI Taxonomy" id="297"/>
    <lineage>
        <taxon>Bacteria</taxon>
        <taxon>Pseudomonadati</taxon>
        <taxon>Pseudomonadota</taxon>
        <taxon>Hydrogenophilia</taxon>
        <taxon>Hydrogenophilales</taxon>
        <taxon>Hydrogenophilaceae</taxon>
        <taxon>Hydrogenophilus</taxon>
    </lineage>
</organism>
<evidence type="ECO:0000256" key="5">
    <source>
        <dbReference type="PROSITE-ProRule" id="PRU01248"/>
    </source>
</evidence>
<dbReference type="InterPro" id="IPR044068">
    <property type="entry name" value="CB"/>
</dbReference>
<keyword evidence="3 5" id="KW-0238">DNA-binding</keyword>
<dbReference type="GO" id="GO:0003677">
    <property type="term" value="F:DNA binding"/>
    <property type="evidence" value="ECO:0007669"/>
    <property type="project" value="UniProtKB-UniRule"/>
</dbReference>
<dbReference type="RefSeq" id="WP_170141369.1">
    <property type="nucleotide sequence ID" value="NZ_AP018559.1"/>
</dbReference>
<name>A0A2Z6E1M0_HYDTE</name>
<keyword evidence="8" id="KW-0614">Plasmid</keyword>
<gene>
    <name evidence="8" type="ORF">HPTL_P057</name>
</gene>
<evidence type="ECO:0000256" key="2">
    <source>
        <dbReference type="ARBA" id="ARBA00022908"/>
    </source>
</evidence>
<dbReference type="PANTHER" id="PTHR30349:SF41">
    <property type="entry name" value="INTEGRASE_RECOMBINASE PROTEIN MJ0367-RELATED"/>
    <property type="match status" value="1"/>
</dbReference>
<dbReference type="GO" id="GO:0015074">
    <property type="term" value="P:DNA integration"/>
    <property type="evidence" value="ECO:0007669"/>
    <property type="project" value="UniProtKB-KW"/>
</dbReference>
<evidence type="ECO:0000256" key="4">
    <source>
        <dbReference type="ARBA" id="ARBA00023172"/>
    </source>
</evidence>
<evidence type="ECO:0000313" key="9">
    <source>
        <dbReference type="Proteomes" id="UP000262004"/>
    </source>
</evidence>
<keyword evidence="4" id="KW-0233">DNA recombination</keyword>
<feature type="domain" description="Core-binding (CB)" evidence="7">
    <location>
        <begin position="53"/>
        <end position="171"/>
    </location>
</feature>
<keyword evidence="9" id="KW-1185">Reference proteome</keyword>
<evidence type="ECO:0008006" key="10">
    <source>
        <dbReference type="Google" id="ProtNLM"/>
    </source>
</evidence>
<evidence type="ECO:0000313" key="8">
    <source>
        <dbReference type="EMBL" id="BBD78402.1"/>
    </source>
</evidence>
<dbReference type="Gene3D" id="1.10.443.10">
    <property type="entry name" value="Intergrase catalytic core"/>
    <property type="match status" value="1"/>
</dbReference>
<geneLocation type="plasmid" evidence="9">
    <name>pth1 dna</name>
</geneLocation>
<keyword evidence="2" id="KW-0229">DNA integration</keyword>
<dbReference type="GO" id="GO:0006310">
    <property type="term" value="P:DNA recombination"/>
    <property type="evidence" value="ECO:0007669"/>
    <property type="project" value="UniProtKB-KW"/>
</dbReference>
<accession>A0A2Z6E1M0</accession>
<protein>
    <recommendedName>
        <fullName evidence="10">Integrase</fullName>
    </recommendedName>
</protein>
<dbReference type="SUPFAM" id="SSF56349">
    <property type="entry name" value="DNA breaking-rejoining enzymes"/>
    <property type="match status" value="1"/>
</dbReference>
<dbReference type="PROSITE" id="PS51900">
    <property type="entry name" value="CB"/>
    <property type="match status" value="1"/>
</dbReference>